<dbReference type="CDD" id="cd03224">
    <property type="entry name" value="ABC_TM1139_LivF_branched"/>
    <property type="match status" value="1"/>
</dbReference>
<dbReference type="Pfam" id="PF00005">
    <property type="entry name" value="ABC_tran"/>
    <property type="match status" value="1"/>
</dbReference>
<evidence type="ECO:0000256" key="1">
    <source>
        <dbReference type="ARBA" id="ARBA00005417"/>
    </source>
</evidence>
<dbReference type="GO" id="GO:0015658">
    <property type="term" value="F:branched-chain amino acid transmembrane transporter activity"/>
    <property type="evidence" value="ECO:0007669"/>
    <property type="project" value="TreeGrafter"/>
</dbReference>
<evidence type="ECO:0000313" key="9">
    <source>
        <dbReference type="Proteomes" id="UP000019155"/>
    </source>
</evidence>
<dbReference type="PATRIC" id="fig|1435051.3.peg.1366"/>
<evidence type="ECO:0000313" key="8">
    <source>
        <dbReference type="EMBL" id="ETY70536.1"/>
    </source>
</evidence>
<dbReference type="eggNOG" id="COG0410">
    <property type="taxonomic scope" value="Bacteria"/>
</dbReference>
<dbReference type="InterPro" id="IPR003593">
    <property type="entry name" value="AAA+_ATPase"/>
</dbReference>
<evidence type="ECO:0000256" key="2">
    <source>
        <dbReference type="ARBA" id="ARBA00022448"/>
    </source>
</evidence>
<dbReference type="SUPFAM" id="SSF52540">
    <property type="entry name" value="P-loop containing nucleoside triphosphate hydrolases"/>
    <property type="match status" value="1"/>
</dbReference>
<comment type="caution">
    <text evidence="8">The sequence shown here is derived from an EMBL/GenBank/DDBJ whole genome shotgun (WGS) entry which is preliminary data.</text>
</comment>
<dbReference type="GO" id="GO:0005524">
    <property type="term" value="F:ATP binding"/>
    <property type="evidence" value="ECO:0007669"/>
    <property type="project" value="UniProtKB-KW"/>
</dbReference>
<dbReference type="InterPro" id="IPR003439">
    <property type="entry name" value="ABC_transporter-like_ATP-bd"/>
</dbReference>
<name>W4N7P7_9BIFI</name>
<dbReference type="Proteomes" id="UP000019155">
    <property type="component" value="Unassembled WGS sequence"/>
</dbReference>
<feature type="region of interest" description="Disordered" evidence="6">
    <location>
        <begin position="1"/>
        <end position="60"/>
    </location>
</feature>
<keyword evidence="2" id="KW-0813">Transport</keyword>
<dbReference type="SMART" id="SM00382">
    <property type="entry name" value="AAA"/>
    <property type="match status" value="1"/>
</dbReference>
<dbReference type="InterPro" id="IPR052156">
    <property type="entry name" value="BCAA_Transport_ATP-bd_LivF"/>
</dbReference>
<keyword evidence="9" id="KW-1185">Reference proteome</keyword>
<dbReference type="PANTHER" id="PTHR43820:SF4">
    <property type="entry name" value="HIGH-AFFINITY BRANCHED-CHAIN AMINO ACID TRANSPORT ATP-BINDING PROTEIN LIVF"/>
    <property type="match status" value="1"/>
</dbReference>
<gene>
    <name evidence="8" type="ORF">BMOU_1389</name>
</gene>
<reference evidence="8 9" key="1">
    <citation type="journal article" date="2014" name="Genome Announc.">
        <title>The Genome Sequence of Bifidobacterium moukalabense DSM 27321 Highlights the Close Phylogenetic Relatedness with the Bifidobacterium dentium Taxon.</title>
        <authorList>
            <person name="Lugli G.A."/>
            <person name="Duranti S."/>
            <person name="Milani C."/>
            <person name="Turroni F."/>
            <person name="Viappiani A."/>
            <person name="Mangifesta M."/>
            <person name="van Sinderen D."/>
            <person name="Ventura M."/>
        </authorList>
    </citation>
    <scope>NUCLEOTIDE SEQUENCE [LARGE SCALE GENOMIC DNA]</scope>
    <source>
        <strain evidence="8 9">DSM 27321</strain>
    </source>
</reference>
<dbReference type="EMBL" id="AZMV01000007">
    <property type="protein sequence ID" value="ETY70536.1"/>
    <property type="molecule type" value="Genomic_DNA"/>
</dbReference>
<keyword evidence="3" id="KW-0547">Nucleotide-binding</keyword>
<comment type="similarity">
    <text evidence="1">Belongs to the ABC transporter superfamily.</text>
</comment>
<evidence type="ECO:0000256" key="6">
    <source>
        <dbReference type="SAM" id="MobiDB-lite"/>
    </source>
</evidence>
<dbReference type="Gene3D" id="3.40.50.300">
    <property type="entry name" value="P-loop containing nucleotide triphosphate hydrolases"/>
    <property type="match status" value="1"/>
</dbReference>
<dbReference type="PROSITE" id="PS50893">
    <property type="entry name" value="ABC_TRANSPORTER_2"/>
    <property type="match status" value="1"/>
</dbReference>
<evidence type="ECO:0000259" key="7">
    <source>
        <dbReference type="PROSITE" id="PS50893"/>
    </source>
</evidence>
<protein>
    <submittedName>
        <fullName evidence="8">Branched-chain amino acid ABC transporter ATPase</fullName>
    </submittedName>
</protein>
<evidence type="ECO:0000256" key="5">
    <source>
        <dbReference type="ARBA" id="ARBA00022970"/>
    </source>
</evidence>
<dbReference type="PROSITE" id="PS00211">
    <property type="entry name" value="ABC_TRANSPORTER_1"/>
    <property type="match status" value="1"/>
</dbReference>
<dbReference type="AlphaFoldDB" id="W4N7P7"/>
<feature type="compositionally biased region" description="Polar residues" evidence="6">
    <location>
        <begin position="19"/>
        <end position="33"/>
    </location>
</feature>
<dbReference type="GO" id="GO:0016887">
    <property type="term" value="F:ATP hydrolysis activity"/>
    <property type="evidence" value="ECO:0007669"/>
    <property type="project" value="InterPro"/>
</dbReference>
<dbReference type="InterPro" id="IPR017871">
    <property type="entry name" value="ABC_transporter-like_CS"/>
</dbReference>
<sequence>MNDNATVANPAGLSDSPESDIQTGNPVGSVSDSGESDIRGMNFGSQMSDSPESDTQGGKERLTRAQIHVGEPAGEPLLDAVDLVAGYIPGVNILNGASLTLHEGEIVGIIGPNGAGKSTLLKSLFGLVHIHSGKLLLKGEDITNLRADKLVSRGVGFVPQTENVFPSLTIAENMHMGAFQAPKLFNERFDYVCSIFPKLGQRRNQLAGQLSGGERQMVAMARALMMKPSVLLLDEPSAGLSPMLQDETFIRVRQVNKAGVSVIIVEQNARRCLQICDRGYVLDQGRNAYSGKGRDLMEDPKVISLYLGNLEEEVQEEGR</sequence>
<organism evidence="8 9">
    <name type="scientific">Bifidobacterium moukalabense DSM 27321</name>
    <dbReference type="NCBI Taxonomy" id="1435051"/>
    <lineage>
        <taxon>Bacteria</taxon>
        <taxon>Bacillati</taxon>
        <taxon>Actinomycetota</taxon>
        <taxon>Actinomycetes</taxon>
        <taxon>Bifidobacteriales</taxon>
        <taxon>Bifidobacteriaceae</taxon>
        <taxon>Bifidobacterium</taxon>
    </lineage>
</organism>
<dbReference type="GO" id="GO:0015807">
    <property type="term" value="P:L-amino acid transport"/>
    <property type="evidence" value="ECO:0007669"/>
    <property type="project" value="TreeGrafter"/>
</dbReference>
<evidence type="ECO:0000256" key="4">
    <source>
        <dbReference type="ARBA" id="ARBA00022840"/>
    </source>
</evidence>
<dbReference type="PANTHER" id="PTHR43820">
    <property type="entry name" value="HIGH-AFFINITY BRANCHED-CHAIN AMINO ACID TRANSPORT ATP-BINDING PROTEIN LIVF"/>
    <property type="match status" value="1"/>
</dbReference>
<accession>W4N7P7</accession>
<dbReference type="STRING" id="1435051.BMOU_1389"/>
<keyword evidence="5" id="KW-0029">Amino-acid transport</keyword>
<feature type="domain" description="ABC transporter" evidence="7">
    <location>
        <begin position="78"/>
        <end position="309"/>
    </location>
</feature>
<feature type="compositionally biased region" description="Polar residues" evidence="6">
    <location>
        <begin position="43"/>
        <end position="56"/>
    </location>
</feature>
<proteinExistence type="inferred from homology"/>
<evidence type="ECO:0000256" key="3">
    <source>
        <dbReference type="ARBA" id="ARBA00022741"/>
    </source>
</evidence>
<keyword evidence="4" id="KW-0067">ATP-binding</keyword>
<dbReference type="InterPro" id="IPR027417">
    <property type="entry name" value="P-loop_NTPase"/>
</dbReference>